<protein>
    <submittedName>
        <fullName evidence="1">Uncharacterized protein</fullName>
    </submittedName>
</protein>
<sequence>MDRTWIALITALLSIPGDRYEYEMNILLKCRELKIPLKEISIRTVYIDDNASSHFDAVKDSMRIYKEILSNQA</sequence>
<dbReference type="Proteomes" id="UP000823927">
    <property type="component" value="Unassembled WGS sequence"/>
</dbReference>
<comment type="caution">
    <text evidence="1">The sequence shown here is derived from an EMBL/GenBank/DDBJ whole genome shotgun (WGS) entry which is preliminary data.</text>
</comment>
<dbReference type="EMBL" id="DVIT01000052">
    <property type="protein sequence ID" value="HIS48303.1"/>
    <property type="molecule type" value="Genomic_DNA"/>
</dbReference>
<organism evidence="1 2">
    <name type="scientific">Candidatus Scybalocola faecigallinarum</name>
    <dbReference type="NCBI Taxonomy" id="2840941"/>
    <lineage>
        <taxon>Bacteria</taxon>
        <taxon>Bacillati</taxon>
        <taxon>Bacillota</taxon>
        <taxon>Clostridia</taxon>
        <taxon>Lachnospirales</taxon>
        <taxon>Lachnospiraceae</taxon>
        <taxon>Lachnospiraceae incertae sedis</taxon>
        <taxon>Candidatus Scybalocola (ex Gilroy et al. 2021)</taxon>
    </lineage>
</organism>
<reference evidence="1" key="2">
    <citation type="journal article" date="2021" name="PeerJ">
        <title>Extensive microbial diversity within the chicken gut microbiome revealed by metagenomics and culture.</title>
        <authorList>
            <person name="Gilroy R."/>
            <person name="Ravi A."/>
            <person name="Getino M."/>
            <person name="Pursley I."/>
            <person name="Horton D.L."/>
            <person name="Alikhan N.F."/>
            <person name="Baker D."/>
            <person name="Gharbi K."/>
            <person name="Hall N."/>
            <person name="Watson M."/>
            <person name="Adriaenssens E.M."/>
            <person name="Foster-Nyarko E."/>
            <person name="Jarju S."/>
            <person name="Secka A."/>
            <person name="Antonio M."/>
            <person name="Oren A."/>
            <person name="Chaudhuri R.R."/>
            <person name="La Ragione R."/>
            <person name="Hildebrand F."/>
            <person name="Pallen M.J."/>
        </authorList>
    </citation>
    <scope>NUCLEOTIDE SEQUENCE</scope>
    <source>
        <strain evidence="1">CHK178-757</strain>
    </source>
</reference>
<name>A0A9D1F615_9FIRM</name>
<proteinExistence type="predicted"/>
<evidence type="ECO:0000313" key="1">
    <source>
        <dbReference type="EMBL" id="HIS48303.1"/>
    </source>
</evidence>
<accession>A0A9D1F615</accession>
<gene>
    <name evidence="1" type="ORF">IAB46_12250</name>
</gene>
<dbReference type="AlphaFoldDB" id="A0A9D1F615"/>
<evidence type="ECO:0000313" key="2">
    <source>
        <dbReference type="Proteomes" id="UP000823927"/>
    </source>
</evidence>
<reference evidence="1" key="1">
    <citation type="submission" date="2020-10" db="EMBL/GenBank/DDBJ databases">
        <authorList>
            <person name="Gilroy R."/>
        </authorList>
    </citation>
    <scope>NUCLEOTIDE SEQUENCE</scope>
    <source>
        <strain evidence="1">CHK178-757</strain>
    </source>
</reference>